<feature type="compositionally biased region" description="Acidic residues" evidence="1">
    <location>
        <begin position="119"/>
        <end position="145"/>
    </location>
</feature>
<comment type="caution">
    <text evidence="3">The sequence shown here is derived from an EMBL/GenBank/DDBJ whole genome shotgun (WGS) entry which is preliminary data.</text>
</comment>
<dbReference type="EMBL" id="JAAAJA010000611">
    <property type="protein sequence ID" value="KAG0251208.1"/>
    <property type="molecule type" value="Genomic_DNA"/>
</dbReference>
<feature type="region of interest" description="Disordered" evidence="1">
    <location>
        <begin position="1"/>
        <end position="28"/>
    </location>
</feature>
<reference evidence="3" key="1">
    <citation type="journal article" date="2020" name="Fungal Divers.">
        <title>Resolving the Mortierellaceae phylogeny through synthesis of multi-gene phylogenetics and phylogenomics.</title>
        <authorList>
            <person name="Vandepol N."/>
            <person name="Liber J."/>
            <person name="Desiro A."/>
            <person name="Na H."/>
            <person name="Kennedy M."/>
            <person name="Barry K."/>
            <person name="Grigoriev I.V."/>
            <person name="Miller A.N."/>
            <person name="O'Donnell K."/>
            <person name="Stajich J.E."/>
            <person name="Bonito G."/>
        </authorList>
    </citation>
    <scope>NUCLEOTIDE SEQUENCE</scope>
    <source>
        <strain evidence="3">KOD948</strain>
    </source>
</reference>
<keyword evidence="2" id="KW-0812">Transmembrane</keyword>
<feature type="region of interest" description="Disordered" evidence="1">
    <location>
        <begin position="466"/>
        <end position="507"/>
    </location>
</feature>
<sequence length="797" mass="89347">MTFLHHQQPRKSSLPPLQQSSSTVSSGPFWRASSLTYKRTAFLVVAITSALLLLNTVYVQLSITSPSSSTSLSGHNLSEAPTPTASLEGVPSGLHTGDPTHKEDEFPVPSNQPEKEEVSYEDEDEEWRFTDDNNDEEEEEEDEGGDGGLSKYKDQQRQPSAKVIESVIPPHCPSHFLNTKTSFGPPSFTTSSTTSAEPSSALKSDEVSCRRIPSQLRNFALALCVSREDCSRGFIQIVHDVTAINSLPNIRVSNSASHDRYFKTVAGPDDFYFLLQGSQRLAVSAHLVSSDLLVNLDPPSTPISNNPTHSLVYRADFRMTLPGSIRVSGWLTYEKYRAIRENRSGIWPQWTHMLLTDPETKVSFDICPSCEMEPFLKQLQEYREKNFEQCDRMAPVRGAYWKEDLALKVYSALDTINRAPGAGAFYTGMEEEHGSGKDGKKPTAATPRLTRGWRFVPSGCTMTKTTGAPNASSQDPFMPTCDSISSPGAALRSQRSNETNSESESEYPRRRILFAGDSQVRATYNAILNHYRPIDPKHQRFAVHDEFIPGLDTLDLNNTVTTHPTPETTISRSESDTEIELVYKADQFLDFLIEASDEYLDRFDTIYLNLGQWPASGPIAGGQWSTVKLLDRWEVVIQRLDRWKKSREVKFISRAEADSLYTSYEAAVKENPTLSSGESSRVIWAGMNAFPMRTDASIRTKGDWRTNARLGYWDDWIETISQRDNGWFRRLNAWQLTFPMLDQIVDKAHFQETDAIDALKIEALYKLDLCSRMSPDIPYSSKPDASATTTTTTSTTA</sequence>
<dbReference type="AlphaFoldDB" id="A0A9P6PSI9"/>
<organism evidence="3 4">
    <name type="scientific">Mortierella polycephala</name>
    <dbReference type="NCBI Taxonomy" id="41804"/>
    <lineage>
        <taxon>Eukaryota</taxon>
        <taxon>Fungi</taxon>
        <taxon>Fungi incertae sedis</taxon>
        <taxon>Mucoromycota</taxon>
        <taxon>Mortierellomycotina</taxon>
        <taxon>Mortierellomycetes</taxon>
        <taxon>Mortierellales</taxon>
        <taxon>Mortierellaceae</taxon>
        <taxon>Mortierella</taxon>
    </lineage>
</organism>
<keyword evidence="4" id="KW-1185">Reference proteome</keyword>
<feature type="compositionally biased region" description="Polar residues" evidence="1">
    <location>
        <begin position="466"/>
        <end position="475"/>
    </location>
</feature>
<accession>A0A9P6PSI9</accession>
<dbReference type="Proteomes" id="UP000726737">
    <property type="component" value="Unassembled WGS sequence"/>
</dbReference>
<keyword evidence="2" id="KW-1133">Transmembrane helix</keyword>
<name>A0A9P6PSI9_9FUNG</name>
<feature type="compositionally biased region" description="Polar residues" evidence="1">
    <location>
        <begin position="74"/>
        <end position="85"/>
    </location>
</feature>
<evidence type="ECO:0000313" key="3">
    <source>
        <dbReference type="EMBL" id="KAG0251208.1"/>
    </source>
</evidence>
<feature type="compositionally biased region" description="Low complexity" evidence="1">
    <location>
        <begin position="10"/>
        <end position="28"/>
    </location>
</feature>
<evidence type="ECO:0000256" key="2">
    <source>
        <dbReference type="SAM" id="Phobius"/>
    </source>
</evidence>
<evidence type="ECO:0000313" key="4">
    <source>
        <dbReference type="Proteomes" id="UP000726737"/>
    </source>
</evidence>
<feature type="compositionally biased region" description="Low complexity" evidence="1">
    <location>
        <begin position="179"/>
        <end position="200"/>
    </location>
</feature>
<keyword evidence="2" id="KW-0472">Membrane</keyword>
<protein>
    <submittedName>
        <fullName evidence="3">Uncharacterized protein</fullName>
    </submittedName>
</protein>
<feature type="region of interest" description="Disordered" evidence="1">
    <location>
        <begin position="178"/>
        <end position="200"/>
    </location>
</feature>
<feature type="transmembrane region" description="Helical" evidence="2">
    <location>
        <begin position="41"/>
        <end position="61"/>
    </location>
</feature>
<feature type="region of interest" description="Disordered" evidence="1">
    <location>
        <begin position="65"/>
        <end position="161"/>
    </location>
</feature>
<evidence type="ECO:0000256" key="1">
    <source>
        <dbReference type="SAM" id="MobiDB-lite"/>
    </source>
</evidence>
<gene>
    <name evidence="3" type="ORF">BG011_007784</name>
</gene>
<dbReference type="OrthoDB" id="3176531at2759"/>
<proteinExistence type="predicted"/>